<sequence>MGIWAARTVRVSKHCNLHIPSPFCSSEFSASQPIHILIEQSSSFFHLDKQRKKREANASMKFTLAATVAALAATTAADFVVVTALPTPTDLGVLLNFASYTSSLAAYVTGELASFTAAASPSALSEKARIQKALASFAATATQYSIPSGVTALTGLETFTTVPTWYSALPSEVKSYYDKEGKVVESILFKAVGVSQNGTGAASAATGSPTKSAAGAGQTGAAGRVGVVGAGVAAAFLGVVAL</sequence>
<gene>
    <name evidence="2" type="ORF">B5807_06990</name>
</gene>
<keyword evidence="1" id="KW-0472">Membrane</keyword>
<dbReference type="AlphaFoldDB" id="A0A1Y2LYD9"/>
<dbReference type="InParanoid" id="A0A1Y2LYD9"/>
<evidence type="ECO:0000313" key="3">
    <source>
        <dbReference type="Proteomes" id="UP000193240"/>
    </source>
</evidence>
<dbReference type="OMA" id="TPVWYSA"/>
<reference evidence="2 3" key="1">
    <citation type="journal article" date="2017" name="Genome Announc.">
        <title>Genome sequence of the saprophytic ascomycete Epicoccum nigrum ICMP 19927 strain isolated from New Zealand.</title>
        <authorList>
            <person name="Fokin M."/>
            <person name="Fleetwood D."/>
            <person name="Weir B.S."/>
            <person name="Villas-Boas S.G."/>
        </authorList>
    </citation>
    <scope>NUCLEOTIDE SEQUENCE [LARGE SCALE GENOMIC DNA]</scope>
    <source>
        <strain evidence="2 3">ICMP 19927</strain>
    </source>
</reference>
<feature type="transmembrane region" description="Helical" evidence="1">
    <location>
        <begin position="62"/>
        <end position="84"/>
    </location>
</feature>
<dbReference type="Proteomes" id="UP000193240">
    <property type="component" value="Unassembled WGS sequence"/>
</dbReference>
<organism evidence="2 3">
    <name type="scientific">Epicoccum nigrum</name>
    <name type="common">Soil fungus</name>
    <name type="synonym">Epicoccum purpurascens</name>
    <dbReference type="NCBI Taxonomy" id="105696"/>
    <lineage>
        <taxon>Eukaryota</taxon>
        <taxon>Fungi</taxon>
        <taxon>Dikarya</taxon>
        <taxon>Ascomycota</taxon>
        <taxon>Pezizomycotina</taxon>
        <taxon>Dothideomycetes</taxon>
        <taxon>Pleosporomycetidae</taxon>
        <taxon>Pleosporales</taxon>
        <taxon>Pleosporineae</taxon>
        <taxon>Didymellaceae</taxon>
        <taxon>Epicoccum</taxon>
    </lineage>
</organism>
<evidence type="ECO:0000256" key="1">
    <source>
        <dbReference type="SAM" id="Phobius"/>
    </source>
</evidence>
<keyword evidence="3" id="KW-1185">Reference proteome</keyword>
<proteinExistence type="predicted"/>
<dbReference type="EMBL" id="KZ107845">
    <property type="protein sequence ID" value="OSS48549.1"/>
    <property type="molecule type" value="Genomic_DNA"/>
</dbReference>
<protein>
    <submittedName>
        <fullName evidence="2">Uncharacterized protein</fullName>
    </submittedName>
</protein>
<evidence type="ECO:0000313" key="2">
    <source>
        <dbReference type="EMBL" id="OSS48549.1"/>
    </source>
</evidence>
<name>A0A1Y2LYD9_EPING</name>
<accession>A0A1Y2LYD9</accession>
<keyword evidence="1" id="KW-0812">Transmembrane</keyword>
<keyword evidence="1" id="KW-1133">Transmembrane helix</keyword>